<keyword evidence="2" id="KW-1185">Reference proteome</keyword>
<protein>
    <submittedName>
        <fullName evidence="1">Uncharacterized protein</fullName>
    </submittedName>
</protein>
<proteinExistence type="predicted"/>
<dbReference type="Proteomes" id="UP001162992">
    <property type="component" value="Chromosome 10"/>
</dbReference>
<accession>A0ACC2CHH7</accession>
<gene>
    <name evidence="1" type="ORF">O6H91_10G058000</name>
</gene>
<evidence type="ECO:0000313" key="1">
    <source>
        <dbReference type="EMBL" id="KAJ7541400.1"/>
    </source>
</evidence>
<organism evidence="1 2">
    <name type="scientific">Diphasiastrum complanatum</name>
    <name type="common">Issler's clubmoss</name>
    <name type="synonym">Lycopodium complanatum</name>
    <dbReference type="NCBI Taxonomy" id="34168"/>
    <lineage>
        <taxon>Eukaryota</taxon>
        <taxon>Viridiplantae</taxon>
        <taxon>Streptophyta</taxon>
        <taxon>Embryophyta</taxon>
        <taxon>Tracheophyta</taxon>
        <taxon>Lycopodiopsida</taxon>
        <taxon>Lycopodiales</taxon>
        <taxon>Lycopodiaceae</taxon>
        <taxon>Lycopodioideae</taxon>
        <taxon>Diphasiastrum</taxon>
    </lineage>
</organism>
<name>A0ACC2CHH7_DIPCM</name>
<reference evidence="2" key="1">
    <citation type="journal article" date="2024" name="Proc. Natl. Acad. Sci. U.S.A.">
        <title>Extraordinary preservation of gene collinearity over three hundred million years revealed in homosporous lycophytes.</title>
        <authorList>
            <person name="Li C."/>
            <person name="Wickell D."/>
            <person name="Kuo L.Y."/>
            <person name="Chen X."/>
            <person name="Nie B."/>
            <person name="Liao X."/>
            <person name="Peng D."/>
            <person name="Ji J."/>
            <person name="Jenkins J."/>
            <person name="Williams M."/>
            <person name="Shu S."/>
            <person name="Plott C."/>
            <person name="Barry K."/>
            <person name="Rajasekar S."/>
            <person name="Grimwood J."/>
            <person name="Han X."/>
            <person name="Sun S."/>
            <person name="Hou Z."/>
            <person name="He W."/>
            <person name="Dai G."/>
            <person name="Sun C."/>
            <person name="Schmutz J."/>
            <person name="Leebens-Mack J.H."/>
            <person name="Li F.W."/>
            <person name="Wang L."/>
        </authorList>
    </citation>
    <scope>NUCLEOTIDE SEQUENCE [LARGE SCALE GENOMIC DNA]</scope>
    <source>
        <strain evidence="2">cv. PW_Plant_1</strain>
    </source>
</reference>
<evidence type="ECO:0000313" key="2">
    <source>
        <dbReference type="Proteomes" id="UP001162992"/>
    </source>
</evidence>
<dbReference type="EMBL" id="CM055101">
    <property type="protein sequence ID" value="KAJ7541400.1"/>
    <property type="molecule type" value="Genomic_DNA"/>
</dbReference>
<comment type="caution">
    <text evidence="1">The sequence shown here is derived from an EMBL/GenBank/DDBJ whole genome shotgun (WGS) entry which is preliminary data.</text>
</comment>
<sequence length="1171" mass="132589">MAEEELSLEHELEQQPAEHKASLVRLDEVLLPDCTAEELLPGGEVAPKSEYGAVDNDEDEEDQSLLSITRTQSDSLEEDDDQILCSGEKMDNRSLETTHVIQNELHISIVDKIDTGNKVFISGREAASPCRSLSSVEVKIEVDSCICLSDPGKGHTDIDKQHTNIGSDLANTQGGLASPRTSLPGLGEDIMPVQDRFENISAEHESIESFGHELTNKKEEELTITGLPGMPGQLDVIQETCSLEHGELSVSQAGNNVKRSVKKVLNGSKEAGTVALRASPGLFGLSGQFKNGIYENYVPKSAQRNSIYSSPENSTKVQVALTKNRQCQNMFQKLLLQVEQRQKENTELQRRMRTLIDFEKCCKRRFAGLLSNHKNLSIKLIKSSEPKLDKCRIGQPAETKVSLGPPSNEDVETFQKLQREFPSAFDLRKWSKHESEELKKGVTQQLQENLVRETMEALIMDKNPNDKPRNLDDMLKEVAEKIFTAEEIRKYLPNINWDHVARRYVAGRSAAECKIRWLNHEDRLMNNAVWTKVEDKRLLHVAQQHDLCDWEAISQQLNTNRTPAQCLMRYQRSLNATIMRSSWTPEEDEQLRMAVKFHGEKNWQAVAANIEGRTGPQCSNRWHKVVHPGRRSGRWNVEEDKRLTWAVSLYDSKQWNRIASHVPGRTDVQCRERWCNVLDPSLKREDWSKKEDKRLEEAVAKHGAHHWAAVANELKPRTDNQCWRRWRLLNPEHQAAFHKDVCIRRVALVPNFVGRKKERPSLGISDFFSEAYPAELESRPKNKPKKPKLKDKDLEETEKPQISAPLGHDNCNGTSVKVCHQISATLGHDDCNGTYAKVCRQARMERMRLSRAEGRLKRFARKEGMDEGASSRLISSRLIVEPSQVALDVSRLCHETALNPSAQGTLPLVSTVRSVAGSHKLHGDPCVSSENYAENARFISDRDQAVSSNNVSVDVHEKLRGWQENISERNRMPLSKQSKEEEVAAATQAVLSWPVVIGLPRFWNPNWENMINQSSEMPIKGTCQELHNSLSSSPFVKKRKQNTHNRPRQKKLVAPEKLVKDGEILDQGPVEAAIVPPQRSNKHLKPKRGALTEQVFSCEDKNEKRSGQEHDPVQAMTSKIHVNHENSALKLVQSRIQCTEDPCIVLETSRKKRKTFGLMDKSTASKKSKKA</sequence>